<dbReference type="InterPro" id="IPR029063">
    <property type="entry name" value="SAM-dependent_MTases_sf"/>
</dbReference>
<dbReference type="Gene3D" id="3.40.50.150">
    <property type="entry name" value="Vaccinia Virus protein VP39"/>
    <property type="match status" value="1"/>
</dbReference>
<dbReference type="PANTHER" id="PTHR42912">
    <property type="entry name" value="METHYLTRANSFERASE"/>
    <property type="match status" value="1"/>
</dbReference>
<proteinExistence type="predicted"/>
<keyword evidence="3" id="KW-1185">Reference proteome</keyword>
<dbReference type="Proteomes" id="UP000012073">
    <property type="component" value="Unassembled WGS sequence"/>
</dbReference>
<dbReference type="Pfam" id="PF08241">
    <property type="entry name" value="Methyltransf_11"/>
    <property type="match status" value="1"/>
</dbReference>
<accession>R7QKW8</accession>
<dbReference type="STRING" id="2769.R7QKW8"/>
<dbReference type="GeneID" id="17325606"/>
<dbReference type="KEGG" id="ccp:CHC_T00000517001"/>
<name>R7QKW8_CHOCR</name>
<evidence type="ECO:0000313" key="2">
    <source>
        <dbReference type="EMBL" id="CDF38020.1"/>
    </source>
</evidence>
<dbReference type="CDD" id="cd02440">
    <property type="entry name" value="AdoMet_MTases"/>
    <property type="match status" value="1"/>
</dbReference>
<dbReference type="AlphaFoldDB" id="R7QKW8"/>
<dbReference type="SUPFAM" id="SSF53335">
    <property type="entry name" value="S-adenosyl-L-methionine-dependent methyltransferases"/>
    <property type="match status" value="1"/>
</dbReference>
<dbReference type="InterPro" id="IPR013216">
    <property type="entry name" value="Methyltransf_11"/>
</dbReference>
<protein>
    <recommendedName>
        <fullName evidence="1">Methyltransferase type 11 domain-containing protein</fullName>
    </recommendedName>
</protein>
<dbReference type="InterPro" id="IPR050508">
    <property type="entry name" value="Methyltransf_Superfamily"/>
</dbReference>
<dbReference type="PhylomeDB" id="R7QKW8"/>
<evidence type="ECO:0000313" key="3">
    <source>
        <dbReference type="Proteomes" id="UP000012073"/>
    </source>
</evidence>
<dbReference type="RefSeq" id="XP_005717889.1">
    <property type="nucleotide sequence ID" value="XM_005717832.1"/>
</dbReference>
<dbReference type="Gramene" id="CDF38020">
    <property type="protein sequence ID" value="CDF38020"/>
    <property type="gene ID" value="CHC_T00000517001"/>
</dbReference>
<feature type="domain" description="Methyltransferase type 11" evidence="1">
    <location>
        <begin position="134"/>
        <end position="226"/>
    </location>
</feature>
<evidence type="ECO:0000259" key="1">
    <source>
        <dbReference type="Pfam" id="PF08241"/>
    </source>
</evidence>
<sequence length="299" mass="32887">MKTFSICCKRNPRILQASAFGFGTTLHSLQCFNRVLEPPDATPSTPRCPQVMQESKLTKISSKSRRNFLRNILLIPAIAVPAVNPAAAWTSYFDKYDQYAANYDNLDGTNLIAGVLGFNALRRQLLDRAKGNVLELGVGTGVNLPLYNFQQVCSVTGLDLSPQMLSLAKKRAAKIDRGAADIQFLEGRAEDVQLPDNTFDTIVDTFSLCVFPEPIEALREMKRLLSSSPDARVLLLEHSLSLNPLLAAYQNLTAEPTAAMSKGCYPNQSVAAMVRQVGFTVLKEERHLSGTITYLELCA</sequence>
<dbReference type="EMBL" id="HG001893">
    <property type="protein sequence ID" value="CDF38020.1"/>
    <property type="molecule type" value="Genomic_DNA"/>
</dbReference>
<dbReference type="PANTHER" id="PTHR42912:SF96">
    <property type="entry name" value="METHYLTRANSFERASE DOMAIN-CONTAINING PROTEIN"/>
    <property type="match status" value="1"/>
</dbReference>
<organism evidence="2 3">
    <name type="scientific">Chondrus crispus</name>
    <name type="common">Carrageen Irish moss</name>
    <name type="synonym">Polymorpha crispa</name>
    <dbReference type="NCBI Taxonomy" id="2769"/>
    <lineage>
        <taxon>Eukaryota</taxon>
        <taxon>Rhodophyta</taxon>
        <taxon>Florideophyceae</taxon>
        <taxon>Rhodymeniophycidae</taxon>
        <taxon>Gigartinales</taxon>
        <taxon>Gigartinaceae</taxon>
        <taxon>Chondrus</taxon>
    </lineage>
</organism>
<gene>
    <name evidence="2" type="ORF">CHC_T00000517001</name>
</gene>
<dbReference type="GO" id="GO:0008757">
    <property type="term" value="F:S-adenosylmethionine-dependent methyltransferase activity"/>
    <property type="evidence" value="ECO:0007669"/>
    <property type="project" value="InterPro"/>
</dbReference>
<reference evidence="3" key="1">
    <citation type="journal article" date="2013" name="Proc. Natl. Acad. Sci. U.S.A.">
        <title>Genome structure and metabolic features in the red seaweed Chondrus crispus shed light on evolution of the Archaeplastida.</title>
        <authorList>
            <person name="Collen J."/>
            <person name="Porcel B."/>
            <person name="Carre W."/>
            <person name="Ball S.G."/>
            <person name="Chaparro C."/>
            <person name="Tonon T."/>
            <person name="Barbeyron T."/>
            <person name="Michel G."/>
            <person name="Noel B."/>
            <person name="Valentin K."/>
            <person name="Elias M."/>
            <person name="Artiguenave F."/>
            <person name="Arun A."/>
            <person name="Aury J.M."/>
            <person name="Barbosa-Neto J.F."/>
            <person name="Bothwell J.H."/>
            <person name="Bouget F.Y."/>
            <person name="Brillet L."/>
            <person name="Cabello-Hurtado F."/>
            <person name="Capella-Gutierrez S."/>
            <person name="Charrier B."/>
            <person name="Cladiere L."/>
            <person name="Cock J.M."/>
            <person name="Coelho S.M."/>
            <person name="Colleoni C."/>
            <person name="Czjzek M."/>
            <person name="Da Silva C."/>
            <person name="Delage L."/>
            <person name="Denoeud F."/>
            <person name="Deschamps P."/>
            <person name="Dittami S.M."/>
            <person name="Gabaldon T."/>
            <person name="Gachon C.M."/>
            <person name="Groisillier A."/>
            <person name="Herve C."/>
            <person name="Jabbari K."/>
            <person name="Katinka M."/>
            <person name="Kloareg B."/>
            <person name="Kowalczyk N."/>
            <person name="Labadie K."/>
            <person name="Leblanc C."/>
            <person name="Lopez P.J."/>
            <person name="McLachlan D.H."/>
            <person name="Meslet-Cladiere L."/>
            <person name="Moustafa A."/>
            <person name="Nehr Z."/>
            <person name="Nyvall Collen P."/>
            <person name="Panaud O."/>
            <person name="Partensky F."/>
            <person name="Poulain J."/>
            <person name="Rensing S.A."/>
            <person name="Rousvoal S."/>
            <person name="Samson G."/>
            <person name="Symeonidi A."/>
            <person name="Weissenbach J."/>
            <person name="Zambounis A."/>
            <person name="Wincker P."/>
            <person name="Boyen C."/>
        </authorList>
    </citation>
    <scope>NUCLEOTIDE SEQUENCE [LARGE SCALE GENOMIC DNA]</scope>
    <source>
        <strain evidence="3">cv. Stackhouse</strain>
    </source>
</reference>
<dbReference type="OrthoDB" id="416496at2759"/>